<sequence>MQEAYLESIVPMITISMVRGYAQALKAGTSSGYIDQVCDRLSPQLSFIDDDADIGSILCEAIREAAEEFDEPILEDDNDNSSSEHSDSSRQTKDGEDSDLSDEEDTADSNEGPIMSDDDQEVHGLGDGENTHSHPNQPPVEDIRIWDARRVLRILRPELYSEVSKRYASMKNLQRYNETNRELRRILGDNAMNEYAEIAQSWNREGPGRSLIHIPFVERKYLRSRRHFMTSAWRNFHVQQLLLSFYTGPDGKNHYIFMEGHSPVTMQKSDSKILRQIQDLFAKFVRERVLGNPREPDNVPEWVKPHFPNDDKTAYPRLSKRPDNATHFHLKDGLRRFLNAVAKYYGRAVFPWGLLSERDLQTFSKDSFINNIQLGDPSRLGIDVNRLWWDTMYTRQEENQEKPVKLRLKSSQTMTKERSVTVPVQESEQEQTVDGKGKQKRIPSTHADGSSTSTPIANLRTTSTEMTDTGDTAISKRKKRSQPDKSQPRSTSNTHDLSQTSPRASIVPSHCEDDDEELPASVPQVESSQGIGGSKKNKKKKTSRASRLDKPQSSNTPTTQDVSRKDPHSLSLSRNFEDDDEEPVVNIPQTSTGDRTSRRVSFRTPPYNDNVSEPPGPSSPRAIFDDEEDESTHVPSKRPGEPLHGPAPKERKQAGSKSQTKSVEPLASAQEEQHTVHRRSTRKVVPTRRPDEHAISSKPNTILSSGIEHWHIESLQPLLLECGWSINIYKQMPDRQNWKRTLRKWLVHEQRLQYTEGAEIPCLLPRMPEVMADWIRFKQAEGNRYKEYIVPIDVFEAPSTIDECRRWIAGLKLLQLSRSSTLDQVEWLRRGGGGLAQVFFAFSVWGRALMQQGKANADTEYLAVFRTEFARLDIVCDVWYSM</sequence>
<evidence type="ECO:0000256" key="1">
    <source>
        <dbReference type="SAM" id="MobiDB-lite"/>
    </source>
</evidence>
<feature type="region of interest" description="Disordered" evidence="1">
    <location>
        <begin position="73"/>
        <end position="141"/>
    </location>
</feature>
<feature type="compositionally biased region" description="Basic and acidic residues" evidence="1">
    <location>
        <begin position="82"/>
        <end position="95"/>
    </location>
</feature>
<feature type="compositionally biased region" description="Basic and acidic residues" evidence="1">
    <location>
        <begin position="121"/>
        <end position="132"/>
    </location>
</feature>
<dbReference type="EMBL" id="JBANRG010000004">
    <property type="protein sequence ID" value="KAK7467301.1"/>
    <property type="molecule type" value="Genomic_DNA"/>
</dbReference>
<feature type="compositionally biased region" description="Polar residues" evidence="1">
    <location>
        <begin position="447"/>
        <end position="460"/>
    </location>
</feature>
<accession>A0ABR1JY77</accession>
<dbReference type="Proteomes" id="UP001498398">
    <property type="component" value="Unassembled WGS sequence"/>
</dbReference>
<comment type="caution">
    <text evidence="2">The sequence shown here is derived from an EMBL/GenBank/DDBJ whole genome shotgun (WGS) entry which is preliminary data.</text>
</comment>
<feature type="compositionally biased region" description="Basic residues" evidence="1">
    <location>
        <begin position="676"/>
        <end position="686"/>
    </location>
</feature>
<feature type="compositionally biased region" description="Polar residues" evidence="1">
    <location>
        <begin position="422"/>
        <end position="432"/>
    </location>
</feature>
<reference evidence="2 3" key="1">
    <citation type="submission" date="2024-01" db="EMBL/GenBank/DDBJ databases">
        <title>A draft genome for the cacao thread blight pathogen Marasmiellus scandens.</title>
        <authorList>
            <person name="Baruah I.K."/>
            <person name="Leung J."/>
            <person name="Bukari Y."/>
            <person name="Amoako-Attah I."/>
            <person name="Meinhardt L.W."/>
            <person name="Bailey B.A."/>
            <person name="Cohen S.P."/>
        </authorList>
    </citation>
    <scope>NUCLEOTIDE SEQUENCE [LARGE SCALE GENOMIC DNA]</scope>
    <source>
        <strain evidence="2 3">GH-19</strain>
    </source>
</reference>
<evidence type="ECO:0000313" key="2">
    <source>
        <dbReference type="EMBL" id="KAK7467301.1"/>
    </source>
</evidence>
<feature type="compositionally biased region" description="Low complexity" evidence="1">
    <location>
        <begin position="461"/>
        <end position="472"/>
    </location>
</feature>
<evidence type="ECO:0000313" key="3">
    <source>
        <dbReference type="Proteomes" id="UP001498398"/>
    </source>
</evidence>
<name>A0ABR1JY77_9AGAR</name>
<feature type="region of interest" description="Disordered" evidence="1">
    <location>
        <begin position="399"/>
        <end position="699"/>
    </location>
</feature>
<feature type="compositionally biased region" description="Basic residues" evidence="1">
    <location>
        <begin position="535"/>
        <end position="544"/>
    </location>
</feature>
<keyword evidence="3" id="KW-1185">Reference proteome</keyword>
<feature type="compositionally biased region" description="Polar residues" evidence="1">
    <location>
        <begin position="551"/>
        <end position="561"/>
    </location>
</feature>
<protein>
    <submittedName>
        <fullName evidence="2">Uncharacterized protein</fullName>
    </submittedName>
</protein>
<gene>
    <name evidence="2" type="ORF">VKT23_004358</name>
</gene>
<feature type="compositionally biased region" description="Polar residues" evidence="1">
    <location>
        <begin position="488"/>
        <end position="503"/>
    </location>
</feature>
<organism evidence="2 3">
    <name type="scientific">Marasmiellus scandens</name>
    <dbReference type="NCBI Taxonomy" id="2682957"/>
    <lineage>
        <taxon>Eukaryota</taxon>
        <taxon>Fungi</taxon>
        <taxon>Dikarya</taxon>
        <taxon>Basidiomycota</taxon>
        <taxon>Agaricomycotina</taxon>
        <taxon>Agaricomycetes</taxon>
        <taxon>Agaricomycetidae</taxon>
        <taxon>Agaricales</taxon>
        <taxon>Marasmiineae</taxon>
        <taxon>Omphalotaceae</taxon>
        <taxon>Marasmiellus</taxon>
    </lineage>
</organism>
<proteinExistence type="predicted"/>
<feature type="compositionally biased region" description="Acidic residues" evidence="1">
    <location>
        <begin position="96"/>
        <end position="108"/>
    </location>
</feature>